<evidence type="ECO:0000256" key="4">
    <source>
        <dbReference type="ARBA" id="ARBA00034617"/>
    </source>
</evidence>
<evidence type="ECO:0000256" key="5">
    <source>
        <dbReference type="ARBA" id="ARBA00034808"/>
    </source>
</evidence>
<evidence type="ECO:0000256" key="3">
    <source>
        <dbReference type="ARBA" id="ARBA00023235"/>
    </source>
</evidence>
<dbReference type="EC" id="5.6.2.4" evidence="5"/>
<evidence type="ECO:0000313" key="6">
    <source>
        <dbReference type="EMBL" id="PLW26157.1"/>
    </source>
</evidence>
<dbReference type="GO" id="GO:0003677">
    <property type="term" value="F:DNA binding"/>
    <property type="evidence" value="ECO:0007669"/>
    <property type="project" value="UniProtKB-KW"/>
</dbReference>
<dbReference type="GO" id="GO:0005737">
    <property type="term" value="C:cytoplasm"/>
    <property type="evidence" value="ECO:0007669"/>
    <property type="project" value="TreeGrafter"/>
</dbReference>
<dbReference type="EMBL" id="PGCJ01000560">
    <property type="protein sequence ID" value="PLW26157.1"/>
    <property type="molecule type" value="Genomic_DNA"/>
</dbReference>
<keyword evidence="3" id="KW-0413">Isomerase</keyword>
<accession>A0A2N5TKW1</accession>
<dbReference type="GO" id="GO:0009378">
    <property type="term" value="F:four-way junction helicase activity"/>
    <property type="evidence" value="ECO:0007669"/>
    <property type="project" value="TreeGrafter"/>
</dbReference>
<keyword evidence="2" id="KW-0238">DNA-binding</keyword>
<comment type="caution">
    <text evidence="6">The sequence shown here is derived from an EMBL/GenBank/DDBJ whole genome shotgun (WGS) entry which is preliminary data.</text>
</comment>
<dbReference type="AlphaFoldDB" id="A0A2N5TKW1"/>
<comment type="similarity">
    <text evidence="1">Belongs to the helicase family. RecQ subfamily.</text>
</comment>
<dbReference type="STRING" id="200324.A0A2N5TKW1"/>
<name>A0A2N5TKW1_9BASI</name>
<dbReference type="PANTHER" id="PTHR13710">
    <property type="entry name" value="DNA HELICASE RECQ FAMILY MEMBER"/>
    <property type="match status" value="1"/>
</dbReference>
<dbReference type="OrthoDB" id="5409596at2759"/>
<protein>
    <recommendedName>
        <fullName evidence="5">DNA 3'-5' helicase</fullName>
        <ecNumber evidence="5">5.6.2.4</ecNumber>
    </recommendedName>
</protein>
<organism evidence="6 7">
    <name type="scientific">Puccinia coronata f. sp. avenae</name>
    <dbReference type="NCBI Taxonomy" id="200324"/>
    <lineage>
        <taxon>Eukaryota</taxon>
        <taxon>Fungi</taxon>
        <taxon>Dikarya</taxon>
        <taxon>Basidiomycota</taxon>
        <taxon>Pucciniomycotina</taxon>
        <taxon>Pucciniomycetes</taxon>
        <taxon>Pucciniales</taxon>
        <taxon>Pucciniaceae</taxon>
        <taxon>Puccinia</taxon>
    </lineage>
</organism>
<sequence>MTPNPNRFAPLTQTLPLTKRTWSATGINVFRKIFDMKRKDLTLYIADTANKFYGQPAKPLQIDTVANLVMGRNTFVLAVLNPLDSLGNNQVFEKELAGFTAINLNKLNFNKKAADDISNGVYQFVYMSPEIFLNNKMWEDVYFSLAFQNRLGLIVVDEAHMIYIWGLVKSGPGKNLATIKISLRLQDSNIDILRGELTQPEIRIGRVPMESSMALCHDLIKVFPSSNDVPDAQVVPSLVYSGS</sequence>
<evidence type="ECO:0000256" key="2">
    <source>
        <dbReference type="ARBA" id="ARBA00023125"/>
    </source>
</evidence>
<dbReference type="GO" id="GO:0005694">
    <property type="term" value="C:chromosome"/>
    <property type="evidence" value="ECO:0007669"/>
    <property type="project" value="TreeGrafter"/>
</dbReference>
<gene>
    <name evidence="6" type="ORF">PCANC_27369</name>
</gene>
<keyword evidence="7" id="KW-1185">Reference proteome</keyword>
<dbReference type="GO" id="GO:0000724">
    <property type="term" value="P:double-strand break repair via homologous recombination"/>
    <property type="evidence" value="ECO:0007669"/>
    <property type="project" value="TreeGrafter"/>
</dbReference>
<reference evidence="6 7" key="1">
    <citation type="submission" date="2017-11" db="EMBL/GenBank/DDBJ databases">
        <title>De novo assembly and phasing of dikaryotic genomes from two isolates of Puccinia coronata f. sp. avenae, the causal agent of oat crown rust.</title>
        <authorList>
            <person name="Miller M.E."/>
            <person name="Zhang Y."/>
            <person name="Omidvar V."/>
            <person name="Sperschneider J."/>
            <person name="Schwessinger B."/>
            <person name="Raley C."/>
            <person name="Palmer J.M."/>
            <person name="Garnica D."/>
            <person name="Upadhyaya N."/>
            <person name="Rathjen J."/>
            <person name="Taylor J.M."/>
            <person name="Park R.F."/>
            <person name="Dodds P.N."/>
            <person name="Hirsch C.D."/>
            <person name="Kianian S.F."/>
            <person name="Figueroa M."/>
        </authorList>
    </citation>
    <scope>NUCLEOTIDE SEQUENCE [LARGE SCALE GENOMIC DNA]</scope>
    <source>
        <strain evidence="6">12NC29</strain>
    </source>
</reference>
<evidence type="ECO:0000256" key="1">
    <source>
        <dbReference type="ARBA" id="ARBA00005446"/>
    </source>
</evidence>
<proteinExistence type="inferred from homology"/>
<comment type="catalytic activity">
    <reaction evidence="4">
        <text>Couples ATP hydrolysis with the unwinding of duplex DNA by translocating in the 3'-5' direction.</text>
        <dbReference type="EC" id="5.6.2.4"/>
    </reaction>
</comment>
<dbReference type="Gene3D" id="3.40.50.300">
    <property type="entry name" value="P-loop containing nucleotide triphosphate hydrolases"/>
    <property type="match status" value="1"/>
</dbReference>
<dbReference type="SUPFAM" id="SSF52540">
    <property type="entry name" value="P-loop containing nucleoside triphosphate hydrolases"/>
    <property type="match status" value="1"/>
</dbReference>
<evidence type="ECO:0000313" key="7">
    <source>
        <dbReference type="Proteomes" id="UP000235388"/>
    </source>
</evidence>
<dbReference type="InterPro" id="IPR027417">
    <property type="entry name" value="P-loop_NTPase"/>
</dbReference>
<dbReference type="GO" id="GO:0043138">
    <property type="term" value="F:3'-5' DNA helicase activity"/>
    <property type="evidence" value="ECO:0007669"/>
    <property type="project" value="UniProtKB-EC"/>
</dbReference>
<dbReference type="Proteomes" id="UP000235388">
    <property type="component" value="Unassembled WGS sequence"/>
</dbReference>
<dbReference type="PANTHER" id="PTHR13710:SF105">
    <property type="entry name" value="ATP-DEPENDENT DNA HELICASE Q1"/>
    <property type="match status" value="1"/>
</dbReference>